<dbReference type="InterPro" id="IPR023296">
    <property type="entry name" value="Glyco_hydro_beta-prop_sf"/>
</dbReference>
<organism evidence="1 2">
    <name type="scientific">Tunturiibacter lichenicola</name>
    <dbReference type="NCBI Taxonomy" id="2051959"/>
    <lineage>
        <taxon>Bacteria</taxon>
        <taxon>Pseudomonadati</taxon>
        <taxon>Acidobacteriota</taxon>
        <taxon>Terriglobia</taxon>
        <taxon>Terriglobales</taxon>
        <taxon>Acidobacteriaceae</taxon>
        <taxon>Tunturiibacter</taxon>
    </lineage>
</organism>
<dbReference type="Proteomes" id="UP000534186">
    <property type="component" value="Unassembled WGS sequence"/>
</dbReference>
<proteinExistence type="predicted"/>
<reference evidence="1 2" key="1">
    <citation type="submission" date="2020-07" db="EMBL/GenBank/DDBJ databases">
        <title>Genomic Encyclopedia of Type Strains, Phase IV (KMG-V): Genome sequencing to study the core and pangenomes of soil and plant-associated prokaryotes.</title>
        <authorList>
            <person name="Whitman W."/>
        </authorList>
    </citation>
    <scope>NUCLEOTIDE SEQUENCE [LARGE SCALE GENOMIC DNA]</scope>
    <source>
        <strain evidence="1 2">M8UP30</strain>
    </source>
</reference>
<dbReference type="AlphaFoldDB" id="A0A7Y9T955"/>
<sequence length="490" mass="53475">MKKKEQNAIHALLGTLAVLALLPVPVRAQEIVAGVNDKIRVRVGTPLVARGPSGDVADNWFTETRLPDGRFRGFTGTGDTWAVDGHHPYEMSSPGVKVLKPGLPGSPSSCGQWIQHVELEGKTLYGWVHNETACNYAKGQTHSSMTIATSADYGLTWKIEGPVIAGTDPPAAGKSTGDSCPATVKGQDGYDYAYCLRNGGQSWNGGYTFIARAPSTNPGPGQWKKFFNGAWSEPGVGGKSSPVDGLGVAYWTTTHQTISLNWAHGGMGLQVSADRLHFKPAFSQPLMLTAGGDWGRKDGLELVSYPVVIDAQTGLNQLGDHWLLAYMYLNPGEGFDKRYLIFRPVDISWSRSPSEPVVAEMLTHWYDATHHDHWTTIAPVPGNYTSYRLVAQLGYMMTAADPAKPTVELEECLSRSLGHPDRILIQKGVCETQDYQRLRSAGFVYSTAQPDTQPLYRCYSDAEHAHFAANDENCNGMGKREALLGYDLKQ</sequence>
<dbReference type="SUPFAM" id="SSF75005">
    <property type="entry name" value="Arabinanase/levansucrase/invertase"/>
    <property type="match status" value="1"/>
</dbReference>
<evidence type="ECO:0000313" key="2">
    <source>
        <dbReference type="Proteomes" id="UP000534186"/>
    </source>
</evidence>
<comment type="caution">
    <text evidence="1">The sequence shown here is derived from an EMBL/GenBank/DDBJ whole genome shotgun (WGS) entry which is preliminary data.</text>
</comment>
<gene>
    <name evidence="1" type="ORF">HDF12_001470</name>
</gene>
<protein>
    <submittedName>
        <fullName evidence="1">Uncharacterized protein</fullName>
    </submittedName>
</protein>
<dbReference type="EMBL" id="JACCCV010000001">
    <property type="protein sequence ID" value="NYF51105.1"/>
    <property type="molecule type" value="Genomic_DNA"/>
</dbReference>
<name>A0A7Y9T955_9BACT</name>
<evidence type="ECO:0000313" key="1">
    <source>
        <dbReference type="EMBL" id="NYF51105.1"/>
    </source>
</evidence>
<accession>A0A7Y9T955</accession>